<keyword evidence="1" id="KW-0805">Transcription regulation</keyword>
<evidence type="ECO:0000313" key="5">
    <source>
        <dbReference type="EMBL" id="AOE48791.1"/>
    </source>
</evidence>
<dbReference type="InterPro" id="IPR029442">
    <property type="entry name" value="GyrI-like"/>
</dbReference>
<evidence type="ECO:0000256" key="2">
    <source>
        <dbReference type="ARBA" id="ARBA00023125"/>
    </source>
</evidence>
<dbReference type="InterPro" id="IPR018060">
    <property type="entry name" value="HTH_AraC"/>
</dbReference>
<dbReference type="GO" id="GO:0003700">
    <property type="term" value="F:DNA-binding transcription factor activity"/>
    <property type="evidence" value="ECO:0007669"/>
    <property type="project" value="InterPro"/>
</dbReference>
<dbReference type="PANTHER" id="PTHR40055">
    <property type="entry name" value="TRANSCRIPTIONAL REGULATOR YGIV-RELATED"/>
    <property type="match status" value="1"/>
</dbReference>
<dbReference type="AlphaFoldDB" id="A0A1B3B7M0"/>
<evidence type="ECO:0000256" key="3">
    <source>
        <dbReference type="ARBA" id="ARBA00023163"/>
    </source>
</evidence>
<reference evidence="6" key="1">
    <citation type="submission" date="2015-08" db="EMBL/GenBank/DDBJ databases">
        <authorList>
            <person name="Kim K.M."/>
        </authorList>
    </citation>
    <scope>NUCLEOTIDE SEQUENCE [LARGE SCALE GENOMIC DNA]</scope>
    <source>
        <strain evidence="6">KCTC 23892</strain>
    </source>
</reference>
<dbReference type="Gene3D" id="3.20.80.10">
    <property type="entry name" value="Regulatory factor, effector binding domain"/>
    <property type="match status" value="1"/>
</dbReference>
<dbReference type="SUPFAM" id="SSF46689">
    <property type="entry name" value="Homeodomain-like"/>
    <property type="match status" value="2"/>
</dbReference>
<proteinExistence type="predicted"/>
<dbReference type="EMBL" id="CP012418">
    <property type="protein sequence ID" value="AOE48791.1"/>
    <property type="molecule type" value="Genomic_DNA"/>
</dbReference>
<gene>
    <name evidence="5" type="ORF">KS2013_59</name>
</gene>
<dbReference type="STRING" id="1144748.KS2013_59"/>
<dbReference type="Pfam" id="PF06445">
    <property type="entry name" value="GyrI-like"/>
    <property type="match status" value="1"/>
</dbReference>
<evidence type="ECO:0000313" key="6">
    <source>
        <dbReference type="Proteomes" id="UP000094147"/>
    </source>
</evidence>
<accession>A0A1B3B7M0</accession>
<dbReference type="InterPro" id="IPR010499">
    <property type="entry name" value="AraC_E-bd"/>
</dbReference>
<dbReference type="PROSITE" id="PS00041">
    <property type="entry name" value="HTH_ARAC_FAMILY_1"/>
    <property type="match status" value="1"/>
</dbReference>
<dbReference type="InterPro" id="IPR009057">
    <property type="entry name" value="Homeodomain-like_sf"/>
</dbReference>
<organism evidence="5 6">
    <name type="scientific">Kangiella sediminilitoris</name>
    <dbReference type="NCBI Taxonomy" id="1144748"/>
    <lineage>
        <taxon>Bacteria</taxon>
        <taxon>Pseudomonadati</taxon>
        <taxon>Pseudomonadota</taxon>
        <taxon>Gammaproteobacteria</taxon>
        <taxon>Kangiellales</taxon>
        <taxon>Kangiellaceae</taxon>
        <taxon>Kangiella</taxon>
    </lineage>
</organism>
<dbReference type="InterPro" id="IPR020449">
    <property type="entry name" value="Tscrpt_reg_AraC-type_HTH"/>
</dbReference>
<keyword evidence="3" id="KW-0804">Transcription</keyword>
<keyword evidence="2" id="KW-0238">DNA-binding</keyword>
<dbReference type="OrthoDB" id="282744at2"/>
<name>A0A1B3B7M0_9GAMM</name>
<dbReference type="KEGG" id="ksd:KS2013_59"/>
<dbReference type="PANTHER" id="PTHR40055:SF1">
    <property type="entry name" value="TRANSCRIPTIONAL REGULATOR YGIV-RELATED"/>
    <property type="match status" value="1"/>
</dbReference>
<dbReference type="SUPFAM" id="SSF55136">
    <property type="entry name" value="Probable bacterial effector-binding domain"/>
    <property type="match status" value="1"/>
</dbReference>
<dbReference type="RefSeq" id="WP_068988285.1">
    <property type="nucleotide sequence ID" value="NZ_CP012418.1"/>
</dbReference>
<sequence length="307" mass="35434">MKNEYKKRIERVVEYIEDNLRERISLADVAKVSHFSVYHFHRIFTGIKGETVNNYIARRRLEKAVNMLIFKSEISITQIALDSGFSSSANFAKAVKQHFGYTPSEIRNPEKIKDSKIGKLFSKYGKAFEPSDLYPTRVKDDVINKQSVEDIKMKVEIRELDAMSLCTLASENGYQMESIYDTWDKLISWGRNAGIKEDAQQKFALAYDNPTVTPIEKCRYTASIVVDNDITINEPFKRNEIPSGKYAVVSFKGQPEETLDTQLSLYSEWLPESGFEPDNFPMMEKYLNDARIDGHLEMEIYVKLKDL</sequence>
<dbReference type="InterPro" id="IPR050908">
    <property type="entry name" value="SmbC-like"/>
</dbReference>
<dbReference type="SMART" id="SM00342">
    <property type="entry name" value="HTH_ARAC"/>
    <property type="match status" value="1"/>
</dbReference>
<dbReference type="SMART" id="SM00871">
    <property type="entry name" value="AraC_E_bind"/>
    <property type="match status" value="1"/>
</dbReference>
<dbReference type="Gene3D" id="1.10.10.60">
    <property type="entry name" value="Homeodomain-like"/>
    <property type="match status" value="2"/>
</dbReference>
<protein>
    <submittedName>
        <fullName evidence="5">AraC family transcriptional regulator</fullName>
    </submittedName>
</protein>
<keyword evidence="6" id="KW-1185">Reference proteome</keyword>
<evidence type="ECO:0000256" key="1">
    <source>
        <dbReference type="ARBA" id="ARBA00023015"/>
    </source>
</evidence>
<dbReference type="PROSITE" id="PS01124">
    <property type="entry name" value="HTH_ARAC_FAMILY_2"/>
    <property type="match status" value="1"/>
</dbReference>
<dbReference type="PRINTS" id="PR00032">
    <property type="entry name" value="HTHARAC"/>
</dbReference>
<dbReference type="GO" id="GO:0043565">
    <property type="term" value="F:sequence-specific DNA binding"/>
    <property type="evidence" value="ECO:0007669"/>
    <property type="project" value="InterPro"/>
</dbReference>
<dbReference type="Proteomes" id="UP000094147">
    <property type="component" value="Chromosome"/>
</dbReference>
<evidence type="ECO:0000259" key="4">
    <source>
        <dbReference type="PROSITE" id="PS01124"/>
    </source>
</evidence>
<dbReference type="InterPro" id="IPR011256">
    <property type="entry name" value="Reg_factor_effector_dom_sf"/>
</dbReference>
<feature type="domain" description="HTH araC/xylS-type" evidence="4">
    <location>
        <begin position="10"/>
        <end position="109"/>
    </location>
</feature>
<dbReference type="InterPro" id="IPR018062">
    <property type="entry name" value="HTH_AraC-typ_CS"/>
</dbReference>
<dbReference type="Pfam" id="PF12833">
    <property type="entry name" value="HTH_18"/>
    <property type="match status" value="1"/>
</dbReference>